<dbReference type="EMBL" id="JAGIYY010000018">
    <property type="protein sequence ID" value="MBP0441502.1"/>
    <property type="molecule type" value="Genomic_DNA"/>
</dbReference>
<proteinExistence type="predicted"/>
<feature type="transmembrane region" description="Helical" evidence="1">
    <location>
        <begin position="12"/>
        <end position="30"/>
    </location>
</feature>
<dbReference type="Proteomes" id="UP000666240">
    <property type="component" value="Unassembled WGS sequence"/>
</dbReference>
<reference evidence="2" key="1">
    <citation type="submission" date="2021-03" db="EMBL/GenBank/DDBJ databases">
        <title>Genome sequencing and assembly of Tianweitania sediminis.</title>
        <authorList>
            <person name="Chhetri G."/>
        </authorList>
    </citation>
    <scope>NUCLEOTIDE SEQUENCE</scope>
    <source>
        <strain evidence="2">Z8</strain>
    </source>
</reference>
<feature type="transmembrane region" description="Helical" evidence="1">
    <location>
        <begin position="42"/>
        <end position="62"/>
    </location>
</feature>
<protein>
    <submittedName>
        <fullName evidence="2">Uncharacterized protein</fullName>
    </submittedName>
</protein>
<name>A0A8J7UNH5_9HYPH</name>
<gene>
    <name evidence="2" type="ORF">J5Y06_22920</name>
</gene>
<keyword evidence="1" id="KW-0812">Transmembrane</keyword>
<organism evidence="2 3">
    <name type="scientific">Tianweitania sediminis</name>
    <dbReference type="NCBI Taxonomy" id="1502156"/>
    <lineage>
        <taxon>Bacteria</taxon>
        <taxon>Pseudomonadati</taxon>
        <taxon>Pseudomonadota</taxon>
        <taxon>Alphaproteobacteria</taxon>
        <taxon>Hyphomicrobiales</taxon>
        <taxon>Phyllobacteriaceae</taxon>
        <taxon>Tianweitania</taxon>
    </lineage>
</organism>
<evidence type="ECO:0000313" key="2">
    <source>
        <dbReference type="EMBL" id="MBP0441502.1"/>
    </source>
</evidence>
<sequence length="70" mass="7592">MELDRQRDQSFGAVCGLLALSAAGTLEMYVSDWFGLVHRLLTKLLLALVAAPFGAASSHLLAGSSQRFRR</sequence>
<comment type="caution">
    <text evidence="2">The sequence shown here is derived from an EMBL/GenBank/DDBJ whole genome shotgun (WGS) entry which is preliminary data.</text>
</comment>
<accession>A0A8J7UNH5</accession>
<keyword evidence="1" id="KW-0472">Membrane</keyword>
<keyword evidence="3" id="KW-1185">Reference proteome</keyword>
<dbReference type="AlphaFoldDB" id="A0A8J7UNH5"/>
<evidence type="ECO:0000313" key="3">
    <source>
        <dbReference type="Proteomes" id="UP000666240"/>
    </source>
</evidence>
<dbReference type="RefSeq" id="WP_209337531.1">
    <property type="nucleotide sequence ID" value="NZ_JAGIYY010000018.1"/>
</dbReference>
<keyword evidence="1" id="KW-1133">Transmembrane helix</keyword>
<evidence type="ECO:0000256" key="1">
    <source>
        <dbReference type="SAM" id="Phobius"/>
    </source>
</evidence>